<dbReference type="PANTHER" id="PTHR44591">
    <property type="entry name" value="STRESS RESPONSE REGULATOR PROTEIN 1"/>
    <property type="match status" value="1"/>
</dbReference>
<keyword evidence="5" id="KW-1185">Reference proteome</keyword>
<feature type="modified residue" description="4-aspartylphosphate" evidence="2">
    <location>
        <position position="52"/>
    </location>
</feature>
<feature type="domain" description="Response regulatory" evidence="3">
    <location>
        <begin position="3"/>
        <end position="119"/>
    </location>
</feature>
<evidence type="ECO:0000256" key="1">
    <source>
        <dbReference type="ARBA" id="ARBA00022553"/>
    </source>
</evidence>
<dbReference type="PROSITE" id="PS50110">
    <property type="entry name" value="RESPONSE_REGULATORY"/>
    <property type="match status" value="1"/>
</dbReference>
<protein>
    <submittedName>
        <fullName evidence="4">Response regulator</fullName>
    </submittedName>
</protein>
<comment type="caution">
    <text evidence="4">The sequence shown here is derived from an EMBL/GenBank/DDBJ whole genome shotgun (WGS) entry which is preliminary data.</text>
</comment>
<evidence type="ECO:0000313" key="4">
    <source>
        <dbReference type="EMBL" id="MCK9688965.1"/>
    </source>
</evidence>
<name>A0A9X1YNX1_9BURK</name>
<dbReference type="Pfam" id="PF00072">
    <property type="entry name" value="Response_reg"/>
    <property type="match status" value="1"/>
</dbReference>
<accession>A0A9X1YNX1</accession>
<organism evidence="4 5">
    <name type="scientific">Scleromatobacter humisilvae</name>
    <dbReference type="NCBI Taxonomy" id="2897159"/>
    <lineage>
        <taxon>Bacteria</taxon>
        <taxon>Pseudomonadati</taxon>
        <taxon>Pseudomonadota</taxon>
        <taxon>Betaproteobacteria</taxon>
        <taxon>Burkholderiales</taxon>
        <taxon>Sphaerotilaceae</taxon>
        <taxon>Scleromatobacter</taxon>
    </lineage>
</organism>
<keyword evidence="1 2" id="KW-0597">Phosphoprotein</keyword>
<dbReference type="InterPro" id="IPR050595">
    <property type="entry name" value="Bact_response_regulator"/>
</dbReference>
<gene>
    <name evidence="4" type="ORF">LPC04_24895</name>
</gene>
<dbReference type="GO" id="GO:0000160">
    <property type="term" value="P:phosphorelay signal transduction system"/>
    <property type="evidence" value="ECO:0007669"/>
    <property type="project" value="InterPro"/>
</dbReference>
<dbReference type="Proteomes" id="UP001139353">
    <property type="component" value="Unassembled WGS sequence"/>
</dbReference>
<sequence>MPKILVVDDLRDSADSLALLFDALGHQTMTSYDGQQAVEAAQSFEPDIVFLDINMPILDGYGAARSLRQVMVDTPPVLVALTAVSGPDAKRRADDAGFDFYVTKPADFNVLITIVDDLSRRMENRPH</sequence>
<dbReference type="PANTHER" id="PTHR44591:SF3">
    <property type="entry name" value="RESPONSE REGULATORY DOMAIN-CONTAINING PROTEIN"/>
    <property type="match status" value="1"/>
</dbReference>
<dbReference type="Gene3D" id="3.40.50.2300">
    <property type="match status" value="1"/>
</dbReference>
<dbReference type="EMBL" id="JAJLJH010000011">
    <property type="protein sequence ID" value="MCK9688965.1"/>
    <property type="molecule type" value="Genomic_DNA"/>
</dbReference>
<evidence type="ECO:0000259" key="3">
    <source>
        <dbReference type="PROSITE" id="PS50110"/>
    </source>
</evidence>
<proteinExistence type="predicted"/>
<dbReference type="InterPro" id="IPR011006">
    <property type="entry name" value="CheY-like_superfamily"/>
</dbReference>
<dbReference type="InterPro" id="IPR001789">
    <property type="entry name" value="Sig_transdc_resp-reg_receiver"/>
</dbReference>
<dbReference type="RefSeq" id="WP_275685014.1">
    <property type="nucleotide sequence ID" value="NZ_JAJLJH010000011.1"/>
</dbReference>
<evidence type="ECO:0000313" key="5">
    <source>
        <dbReference type="Proteomes" id="UP001139353"/>
    </source>
</evidence>
<dbReference type="AlphaFoldDB" id="A0A9X1YNX1"/>
<reference evidence="4" key="1">
    <citation type="submission" date="2021-11" db="EMBL/GenBank/DDBJ databases">
        <title>BS-T2-15 a new species belonging to the Comamonadaceae family isolated from the soil of a French oak forest.</title>
        <authorList>
            <person name="Mieszkin S."/>
            <person name="Alain K."/>
        </authorList>
    </citation>
    <scope>NUCLEOTIDE SEQUENCE</scope>
    <source>
        <strain evidence="4">BS-T2-15</strain>
    </source>
</reference>
<dbReference type="SUPFAM" id="SSF52172">
    <property type="entry name" value="CheY-like"/>
    <property type="match status" value="1"/>
</dbReference>
<dbReference type="SMART" id="SM00448">
    <property type="entry name" value="REC"/>
    <property type="match status" value="1"/>
</dbReference>
<evidence type="ECO:0000256" key="2">
    <source>
        <dbReference type="PROSITE-ProRule" id="PRU00169"/>
    </source>
</evidence>